<reference evidence="3" key="1">
    <citation type="submission" date="2022-11" db="EMBL/GenBank/DDBJ databases">
        <title>Lacinutrix neustonica HL-RS19T sp. nov., isolated from the surface microlayer sample of brackish Lake Shihwa.</title>
        <authorList>
            <person name="Choi J.Y."/>
            <person name="Hwang C.Y."/>
        </authorList>
    </citation>
    <scope>NUCLEOTIDE SEQUENCE</scope>
    <source>
        <strain evidence="3">HL-RS19</strain>
    </source>
</reference>
<accession>A0A9E8SEX8</accession>
<dbReference type="Proteomes" id="UP001164705">
    <property type="component" value="Chromosome"/>
</dbReference>
<evidence type="ECO:0000256" key="1">
    <source>
        <dbReference type="SAM" id="Phobius"/>
    </source>
</evidence>
<evidence type="ECO:0000313" key="4">
    <source>
        <dbReference type="Proteomes" id="UP001164705"/>
    </source>
</evidence>
<feature type="transmembrane region" description="Helical" evidence="1">
    <location>
        <begin position="6"/>
        <end position="32"/>
    </location>
</feature>
<keyword evidence="1" id="KW-0812">Transmembrane</keyword>
<name>A0A9E8SEX8_9FLAO</name>
<protein>
    <submittedName>
        <fullName evidence="3">DUF4129 domain-containing protein</fullName>
    </submittedName>
</protein>
<feature type="domain" description="Protein-glutamine gamma-glutamyltransferase-like C-terminal" evidence="2">
    <location>
        <begin position="88"/>
        <end position="146"/>
    </location>
</feature>
<proteinExistence type="predicted"/>
<evidence type="ECO:0000313" key="3">
    <source>
        <dbReference type="EMBL" id="WAC03227.1"/>
    </source>
</evidence>
<dbReference type="AlphaFoldDB" id="A0A9E8SEX8"/>
<keyword evidence="1" id="KW-0472">Membrane</keyword>
<dbReference type="KEGG" id="lnu:N7U66_06540"/>
<organism evidence="3 4">
    <name type="scientific">Lacinutrix neustonica</name>
    <dbReference type="NCBI Taxonomy" id="2980107"/>
    <lineage>
        <taxon>Bacteria</taxon>
        <taxon>Pseudomonadati</taxon>
        <taxon>Bacteroidota</taxon>
        <taxon>Flavobacteriia</taxon>
        <taxon>Flavobacteriales</taxon>
        <taxon>Flavobacteriaceae</taxon>
        <taxon>Lacinutrix</taxon>
    </lineage>
</organism>
<dbReference type="RefSeq" id="WP_267677803.1">
    <property type="nucleotide sequence ID" value="NZ_CP113088.1"/>
</dbReference>
<evidence type="ECO:0000259" key="2">
    <source>
        <dbReference type="Pfam" id="PF13559"/>
    </source>
</evidence>
<sequence>MESAGGVLWFILRILPYILLAGLVFLLIRFFLKVNAKHFISGKTKKGTMAFTDEEQIIKNEDITILISEAVKQNNYRLAIRYYYLWSLKTLTEAHIIDWQPQKTNEDYKKEIVSNTMLSQFEKITRIYDYIWYGEFEIDAPKFEHLKLEFITLNNQIN</sequence>
<keyword evidence="4" id="KW-1185">Reference proteome</keyword>
<gene>
    <name evidence="3" type="ORF">N7U66_06540</name>
</gene>
<dbReference type="Pfam" id="PF13559">
    <property type="entry name" value="DUF4129"/>
    <property type="match status" value="1"/>
</dbReference>
<dbReference type="EMBL" id="CP113088">
    <property type="protein sequence ID" value="WAC03227.1"/>
    <property type="molecule type" value="Genomic_DNA"/>
</dbReference>
<keyword evidence="1" id="KW-1133">Transmembrane helix</keyword>
<dbReference type="InterPro" id="IPR025403">
    <property type="entry name" value="TgpA-like_C"/>
</dbReference>